<name>A0A174XVT3_9FIRM</name>
<dbReference type="InterPro" id="IPR000524">
    <property type="entry name" value="Tscrpt_reg_HTH_GntR"/>
</dbReference>
<dbReference type="RefSeq" id="WP_055145593.1">
    <property type="nucleotide sequence ID" value="NZ_CABHNA010000033.1"/>
</dbReference>
<sequence length="230" mass="26825">MEEYQDRSLGGRVFKRLREDILKGRYKQQDELREATIGKELGVSRTPVREALRQLELEGLVTIVPNKGAYVTGISQKDIWDIYQMRKYLEGMCARWAAEHITEDQLEELEETILLSEFQMKKENGYNKEQVTGLDGRFHTILYEASGSRMLCHVLTDFHRYVQMARKSSINVKARAEKSIEEHKAILQAIRDRNPDLAEQLAKEHIVHVMQNLKKIEEKHNQEEAKDGKN</sequence>
<dbReference type="InterPro" id="IPR011711">
    <property type="entry name" value="GntR_C"/>
</dbReference>
<evidence type="ECO:0000256" key="3">
    <source>
        <dbReference type="ARBA" id="ARBA00023163"/>
    </source>
</evidence>
<dbReference type="SUPFAM" id="SSF46785">
    <property type="entry name" value="Winged helix' DNA-binding domain"/>
    <property type="match status" value="1"/>
</dbReference>
<accession>A0A174XVT3</accession>
<keyword evidence="2" id="KW-0238">DNA-binding</keyword>
<dbReference type="EMBL" id="CZBX01000007">
    <property type="protein sequence ID" value="CUQ88606.1"/>
    <property type="molecule type" value="Genomic_DNA"/>
</dbReference>
<dbReference type="InterPro" id="IPR036388">
    <property type="entry name" value="WH-like_DNA-bd_sf"/>
</dbReference>
<evidence type="ECO:0000313" key="7">
    <source>
        <dbReference type="EMBL" id="VUW97799.1"/>
    </source>
</evidence>
<organism evidence="6 8">
    <name type="scientific">[Ruminococcus] torques</name>
    <dbReference type="NCBI Taxonomy" id="33039"/>
    <lineage>
        <taxon>Bacteria</taxon>
        <taxon>Bacillati</taxon>
        <taxon>Bacillota</taxon>
        <taxon>Clostridia</taxon>
        <taxon>Lachnospirales</taxon>
        <taxon>Lachnospiraceae</taxon>
        <taxon>Mediterraneibacter</taxon>
    </lineage>
</organism>
<evidence type="ECO:0000313" key="9">
    <source>
        <dbReference type="Proteomes" id="UP000363661"/>
    </source>
</evidence>
<dbReference type="Proteomes" id="UP000363661">
    <property type="component" value="Unassembled WGS sequence"/>
</dbReference>
<dbReference type="PANTHER" id="PTHR43537:SF24">
    <property type="entry name" value="GLUCONATE OPERON TRANSCRIPTIONAL REPRESSOR"/>
    <property type="match status" value="1"/>
</dbReference>
<evidence type="ECO:0000313" key="8">
    <source>
        <dbReference type="Proteomes" id="UP000078383"/>
    </source>
</evidence>
<dbReference type="GO" id="GO:0003700">
    <property type="term" value="F:DNA-binding transcription factor activity"/>
    <property type="evidence" value="ECO:0007669"/>
    <property type="project" value="InterPro"/>
</dbReference>
<dbReference type="PROSITE" id="PS50949">
    <property type="entry name" value="HTH_GNTR"/>
    <property type="match status" value="1"/>
</dbReference>
<feature type="coiled-coil region" evidence="4">
    <location>
        <begin position="173"/>
        <end position="226"/>
    </location>
</feature>
<dbReference type="SMART" id="SM00345">
    <property type="entry name" value="HTH_GNTR"/>
    <property type="match status" value="1"/>
</dbReference>
<keyword evidence="3" id="KW-0804">Transcription</keyword>
<dbReference type="PANTHER" id="PTHR43537">
    <property type="entry name" value="TRANSCRIPTIONAL REGULATOR, GNTR FAMILY"/>
    <property type="match status" value="1"/>
</dbReference>
<dbReference type="OrthoDB" id="9781630at2"/>
<proteinExistence type="predicted"/>
<dbReference type="GeneID" id="303258871"/>
<keyword evidence="4" id="KW-0175">Coiled coil</keyword>
<dbReference type="SUPFAM" id="SSF48008">
    <property type="entry name" value="GntR ligand-binding domain-like"/>
    <property type="match status" value="1"/>
</dbReference>
<dbReference type="Pfam" id="PF07729">
    <property type="entry name" value="FCD"/>
    <property type="match status" value="1"/>
</dbReference>
<dbReference type="InterPro" id="IPR036390">
    <property type="entry name" value="WH_DNA-bd_sf"/>
</dbReference>
<feature type="domain" description="HTH gntR-type" evidence="5">
    <location>
        <begin position="7"/>
        <end position="74"/>
    </location>
</feature>
<evidence type="ECO:0000256" key="1">
    <source>
        <dbReference type="ARBA" id="ARBA00023015"/>
    </source>
</evidence>
<evidence type="ECO:0000313" key="6">
    <source>
        <dbReference type="EMBL" id="CUQ88606.1"/>
    </source>
</evidence>
<dbReference type="GO" id="GO:0003677">
    <property type="term" value="F:DNA binding"/>
    <property type="evidence" value="ECO:0007669"/>
    <property type="project" value="UniProtKB-KW"/>
</dbReference>
<dbReference type="CDD" id="cd07377">
    <property type="entry name" value="WHTH_GntR"/>
    <property type="match status" value="1"/>
</dbReference>
<reference evidence="7 9" key="2">
    <citation type="submission" date="2019-07" db="EMBL/GenBank/DDBJ databases">
        <authorList>
            <person name="Hibberd C M."/>
            <person name="Gehrig L. J."/>
            <person name="Chang H.-W."/>
            <person name="Venkatesh S."/>
        </authorList>
    </citation>
    <scope>NUCLEOTIDE SEQUENCE [LARGE SCALE GENOMIC DNA]</scope>
    <source>
        <strain evidence="7">Ruminococcus_torques_SSTS_Bg7063</strain>
    </source>
</reference>
<protein>
    <submittedName>
        <fullName evidence="7">Putative HTH-type transcriptional regulator YdfH</fullName>
    </submittedName>
    <submittedName>
        <fullName evidence="6">Uncharacterized HTH-type transcriptional regulator ydfH</fullName>
    </submittedName>
</protein>
<keyword evidence="9" id="KW-1185">Reference proteome</keyword>
<dbReference type="Gene3D" id="1.10.10.10">
    <property type="entry name" value="Winged helix-like DNA-binding domain superfamily/Winged helix DNA-binding domain"/>
    <property type="match status" value="1"/>
</dbReference>
<dbReference type="EMBL" id="CABHNA010000033">
    <property type="protein sequence ID" value="VUW97799.1"/>
    <property type="molecule type" value="Genomic_DNA"/>
</dbReference>
<dbReference type="Proteomes" id="UP000078383">
    <property type="component" value="Unassembled WGS sequence"/>
</dbReference>
<dbReference type="PRINTS" id="PR00035">
    <property type="entry name" value="HTHGNTR"/>
</dbReference>
<dbReference type="Pfam" id="PF00392">
    <property type="entry name" value="GntR"/>
    <property type="match status" value="1"/>
</dbReference>
<reference evidence="6 8" key="1">
    <citation type="submission" date="2015-09" db="EMBL/GenBank/DDBJ databases">
        <authorList>
            <consortium name="Pathogen Informatics"/>
        </authorList>
    </citation>
    <scope>NUCLEOTIDE SEQUENCE [LARGE SCALE GENOMIC DNA]</scope>
    <source>
        <strain evidence="6 8">2789STDY5834889</strain>
    </source>
</reference>
<keyword evidence="1" id="KW-0805">Transcription regulation</keyword>
<dbReference type="AlphaFoldDB" id="A0A174XVT3"/>
<evidence type="ECO:0000256" key="2">
    <source>
        <dbReference type="ARBA" id="ARBA00023125"/>
    </source>
</evidence>
<gene>
    <name evidence="6" type="primary">ydfH</name>
    <name evidence="6" type="ORF">ERS852502_01814</name>
    <name evidence="7" type="ORF">RTSSTS7063_00571</name>
</gene>
<dbReference type="SMART" id="SM00895">
    <property type="entry name" value="FCD"/>
    <property type="match status" value="1"/>
</dbReference>
<dbReference type="Gene3D" id="1.20.120.530">
    <property type="entry name" value="GntR ligand-binding domain-like"/>
    <property type="match status" value="1"/>
</dbReference>
<dbReference type="InterPro" id="IPR008920">
    <property type="entry name" value="TF_FadR/GntR_C"/>
</dbReference>
<evidence type="ECO:0000259" key="5">
    <source>
        <dbReference type="PROSITE" id="PS50949"/>
    </source>
</evidence>
<evidence type="ECO:0000256" key="4">
    <source>
        <dbReference type="SAM" id="Coils"/>
    </source>
</evidence>